<reference evidence="1 2" key="1">
    <citation type="journal article" date="2018" name="Vet. Microbiol.">
        <title>Clonal diversity and geographic distribution of methicillin-resistant Staphylococcus pseudintermedius from Australian animals: Discovery of novel sequence types.</title>
        <authorList>
            <person name="Worthing K.A."/>
            <person name="Abraham S."/>
            <person name="Coombs G.W."/>
            <person name="Pang S."/>
            <person name="Saputra S."/>
            <person name="Jordan D."/>
            <person name="Trott D.J."/>
            <person name="Norris J.M."/>
        </authorList>
    </citation>
    <scope>NUCLEOTIDE SEQUENCE [LARGE SCALE GENOMIC DNA]</scope>
    <source>
        <strain evidence="1 2">ST525 1</strain>
    </source>
</reference>
<dbReference type="AlphaFoldDB" id="A0A317YP93"/>
<dbReference type="Proteomes" id="UP000246800">
    <property type="component" value="Unassembled WGS sequence"/>
</dbReference>
<name>A0A317YP93_STAPS</name>
<evidence type="ECO:0000313" key="1">
    <source>
        <dbReference type="EMBL" id="PWZ71883.1"/>
    </source>
</evidence>
<evidence type="ECO:0000313" key="2">
    <source>
        <dbReference type="Proteomes" id="UP000246800"/>
    </source>
</evidence>
<dbReference type="EMBL" id="QEIT01000275">
    <property type="protein sequence ID" value="PWZ71883.1"/>
    <property type="molecule type" value="Genomic_DNA"/>
</dbReference>
<sequence>NKCSKERYDLKRKIDDVVDLFNAHLHHKKAWSDNPYYAVVHRRLNHIIDGYPLKTTRLQRLSSTALAPCFPHPNLAECLFLLANLQLDLEEAE</sequence>
<accession>A0A317YP93</accession>
<gene>
    <name evidence="1" type="ORF">DD902_13565</name>
</gene>
<protein>
    <submittedName>
        <fullName evidence="1">Uncharacterized protein</fullName>
    </submittedName>
</protein>
<organism evidence="1 2">
    <name type="scientific">Staphylococcus pseudintermedius</name>
    <dbReference type="NCBI Taxonomy" id="283734"/>
    <lineage>
        <taxon>Bacteria</taxon>
        <taxon>Bacillati</taxon>
        <taxon>Bacillota</taxon>
        <taxon>Bacilli</taxon>
        <taxon>Bacillales</taxon>
        <taxon>Staphylococcaceae</taxon>
        <taxon>Staphylococcus</taxon>
        <taxon>Staphylococcus intermedius group</taxon>
    </lineage>
</organism>
<comment type="caution">
    <text evidence="1">The sequence shown here is derived from an EMBL/GenBank/DDBJ whole genome shotgun (WGS) entry which is preliminary data.</text>
</comment>
<proteinExistence type="predicted"/>
<feature type="non-terminal residue" evidence="1">
    <location>
        <position position="1"/>
    </location>
</feature>